<dbReference type="InterPro" id="IPR021739">
    <property type="entry name" value="SaV-like"/>
</dbReference>
<evidence type="ECO:0008006" key="3">
    <source>
        <dbReference type="Google" id="ProtNLM"/>
    </source>
</evidence>
<keyword evidence="2" id="KW-1185">Reference proteome</keyword>
<dbReference type="EMBL" id="BCSY01000088">
    <property type="protein sequence ID" value="GAS98724.1"/>
    <property type="molecule type" value="Genomic_DNA"/>
</dbReference>
<dbReference type="AlphaFoldDB" id="A0A100WIW8"/>
<protein>
    <recommendedName>
        <fullName evidence="3">DUF3310 domain-containing protein</fullName>
    </recommendedName>
</protein>
<gene>
    <name evidence="1" type="ORF">RMCC_5689</name>
</gene>
<accession>A0A100WIW8</accession>
<sequence length="307" mass="33116">MSALARLLAAQRAPGEAATETGSAAQMDLSNRANTASPDYDTAYANAWAVVERTLPGNLAAQRFGARYAVDKLARECDTRFHVTLEWADRWNASAARRLGQPAPARLTSSNGSWDRMAAYNYGNELKSAAEHIKWLVRVNWDEVVTGLATDGPVETAEAAHDPVNHPSHYTSHPSGIECITVTRLLSFDLGNAVKYVWRRGDKGNAAQDLDKSLFYLDDAAKHLIDAAAAGRWRRIICAARHLLGGGDALLHGGVGLHTPPAAAEMLRCVADHDSDPAAADFYRAIAAMDWDGARDAVLGLRSAFPS</sequence>
<dbReference type="Pfam" id="PF11753">
    <property type="entry name" value="DUF3310"/>
    <property type="match status" value="1"/>
</dbReference>
<proteinExistence type="predicted"/>
<reference evidence="2" key="1">
    <citation type="journal article" date="2016" name="Genome Announc.">
        <title>Draft Genome Sequences of Five Rapidly Growing Mycobacterium Species, M. thermoresistibile, M. fortuitum subsp. acetamidolyticum, M. canariasense, M. brisbanense, and M. novocastrense.</title>
        <authorList>
            <person name="Katahira K."/>
            <person name="Ogura Y."/>
            <person name="Gotoh Y."/>
            <person name="Hayashi T."/>
        </authorList>
    </citation>
    <scope>NUCLEOTIDE SEQUENCE [LARGE SCALE GENOMIC DNA]</scope>
    <source>
        <strain evidence="2">JCM15298</strain>
    </source>
</reference>
<dbReference type="STRING" id="228230.RMCC_5689"/>
<reference evidence="2" key="2">
    <citation type="submission" date="2016-02" db="EMBL/GenBank/DDBJ databases">
        <title>Draft genome sequence of five rapidly growing Mycobacterium species.</title>
        <authorList>
            <person name="Katahira K."/>
            <person name="Gotou Y."/>
            <person name="Iida K."/>
            <person name="Ogura Y."/>
            <person name="Hayashi T."/>
        </authorList>
    </citation>
    <scope>NUCLEOTIDE SEQUENCE [LARGE SCALE GENOMIC DNA]</scope>
    <source>
        <strain evidence="2">JCM15298</strain>
    </source>
</reference>
<organism evidence="1 2">
    <name type="scientific">Mycolicibacterium canariasense</name>
    <name type="common">Mycobacterium canariasense</name>
    <dbReference type="NCBI Taxonomy" id="228230"/>
    <lineage>
        <taxon>Bacteria</taxon>
        <taxon>Bacillati</taxon>
        <taxon>Actinomycetota</taxon>
        <taxon>Actinomycetes</taxon>
        <taxon>Mycobacteriales</taxon>
        <taxon>Mycobacteriaceae</taxon>
        <taxon>Mycolicibacterium</taxon>
    </lineage>
</organism>
<evidence type="ECO:0000313" key="1">
    <source>
        <dbReference type="EMBL" id="GAS98724.1"/>
    </source>
</evidence>
<dbReference type="Proteomes" id="UP000069443">
    <property type="component" value="Unassembled WGS sequence"/>
</dbReference>
<comment type="caution">
    <text evidence="1">The sequence shown here is derived from an EMBL/GenBank/DDBJ whole genome shotgun (WGS) entry which is preliminary data.</text>
</comment>
<dbReference type="RefSeq" id="WP_230021188.1">
    <property type="nucleotide sequence ID" value="NZ_BCSY01000088.1"/>
</dbReference>
<evidence type="ECO:0000313" key="2">
    <source>
        <dbReference type="Proteomes" id="UP000069443"/>
    </source>
</evidence>
<name>A0A100WIW8_MYCCR</name>